<dbReference type="Gene3D" id="3.90.190.10">
    <property type="entry name" value="Protein tyrosine phosphatase superfamily"/>
    <property type="match status" value="1"/>
</dbReference>
<reference evidence="1 2" key="1">
    <citation type="submission" date="2016-06" db="EMBL/GenBank/DDBJ databases">
        <title>The Draft Genome Sequence and Annotation of the Desert Woodrat Neotoma lepida.</title>
        <authorList>
            <person name="Campbell M."/>
            <person name="Oakeson K.F."/>
            <person name="Yandell M."/>
            <person name="Halpert J.R."/>
            <person name="Dearing D."/>
        </authorList>
    </citation>
    <scope>NUCLEOTIDE SEQUENCE [LARGE SCALE GENOMIC DNA]</scope>
    <source>
        <strain evidence="1">417</strain>
        <tissue evidence="1">Liver</tissue>
    </source>
</reference>
<dbReference type="EMBL" id="LZPO01108196">
    <property type="protein sequence ID" value="OBS59326.1"/>
    <property type="molecule type" value="Genomic_DNA"/>
</dbReference>
<accession>A0A1A6FZJ4</accession>
<proteinExistence type="predicted"/>
<gene>
    <name evidence="1" type="ORF">A6R68_09548</name>
</gene>
<name>A0A1A6FZJ4_NEOLE</name>
<sequence>MQQGSPKSSNSRICRRVIFKCSCTLVLETTAELKKHGVRTVMRSWEVTYDTTTVEKPGVHHLDRPFDDGTPPCQTVRGWLSLCKLSFMKNLATVVLAVVLHKPQLPPP</sequence>
<evidence type="ECO:0000313" key="2">
    <source>
        <dbReference type="Proteomes" id="UP000092124"/>
    </source>
</evidence>
<evidence type="ECO:0000313" key="1">
    <source>
        <dbReference type="EMBL" id="OBS59326.1"/>
    </source>
</evidence>
<dbReference type="Proteomes" id="UP000092124">
    <property type="component" value="Unassembled WGS sequence"/>
</dbReference>
<dbReference type="AlphaFoldDB" id="A0A1A6FZJ4"/>
<dbReference type="InterPro" id="IPR029021">
    <property type="entry name" value="Prot-tyrosine_phosphatase-like"/>
</dbReference>
<organism evidence="1 2">
    <name type="scientific">Neotoma lepida</name>
    <name type="common">Desert woodrat</name>
    <dbReference type="NCBI Taxonomy" id="56216"/>
    <lineage>
        <taxon>Eukaryota</taxon>
        <taxon>Metazoa</taxon>
        <taxon>Chordata</taxon>
        <taxon>Craniata</taxon>
        <taxon>Vertebrata</taxon>
        <taxon>Euteleostomi</taxon>
        <taxon>Mammalia</taxon>
        <taxon>Eutheria</taxon>
        <taxon>Euarchontoglires</taxon>
        <taxon>Glires</taxon>
        <taxon>Rodentia</taxon>
        <taxon>Myomorpha</taxon>
        <taxon>Muroidea</taxon>
        <taxon>Cricetidae</taxon>
        <taxon>Neotominae</taxon>
        <taxon>Neotoma</taxon>
    </lineage>
</organism>
<comment type="caution">
    <text evidence="1">The sequence shown here is derived from an EMBL/GenBank/DDBJ whole genome shotgun (WGS) entry which is preliminary data.</text>
</comment>
<dbReference type="STRING" id="56216.A0A1A6FZJ4"/>
<keyword evidence="2" id="KW-1185">Reference proteome</keyword>
<dbReference type="SUPFAM" id="SSF52799">
    <property type="entry name" value="(Phosphotyrosine protein) phosphatases II"/>
    <property type="match status" value="1"/>
</dbReference>
<protein>
    <submittedName>
        <fullName evidence="1">Uncharacterized protein</fullName>
    </submittedName>
</protein>